<evidence type="ECO:0000313" key="2">
    <source>
        <dbReference type="Proteomes" id="UP000241890"/>
    </source>
</evidence>
<keyword evidence="2" id="KW-1185">Reference proteome</keyword>
<name>A0A2R5GFZ9_9STRA</name>
<reference evidence="1 2" key="1">
    <citation type="submission" date="2017-12" db="EMBL/GenBank/DDBJ databases">
        <title>Sequencing, de novo assembly and annotation of complete genome of a new Thraustochytrid species, strain FCC1311.</title>
        <authorList>
            <person name="Sedici K."/>
            <person name="Godart F."/>
            <person name="Aiese Cigliano R."/>
            <person name="Sanseverino W."/>
            <person name="Barakat M."/>
            <person name="Ortet P."/>
            <person name="Marechal E."/>
            <person name="Cagnac O."/>
            <person name="Amato A."/>
        </authorList>
    </citation>
    <scope>NUCLEOTIDE SEQUENCE [LARGE SCALE GENOMIC DNA]</scope>
</reference>
<dbReference type="InParanoid" id="A0A2R5GFZ9"/>
<dbReference type="SUPFAM" id="SSF50494">
    <property type="entry name" value="Trypsin-like serine proteases"/>
    <property type="match status" value="1"/>
</dbReference>
<gene>
    <name evidence="1" type="ORF">FCC1311_057362</name>
</gene>
<dbReference type="EMBL" id="BEYU01000059">
    <property type="protein sequence ID" value="GBG29515.1"/>
    <property type="molecule type" value="Genomic_DNA"/>
</dbReference>
<dbReference type="AlphaFoldDB" id="A0A2R5GFZ9"/>
<accession>A0A2R5GFZ9</accession>
<protein>
    <submittedName>
        <fullName evidence="1">Uncharacterized protein</fullName>
    </submittedName>
</protein>
<comment type="caution">
    <text evidence="1">The sequence shown here is derived from an EMBL/GenBank/DDBJ whole genome shotgun (WGS) entry which is preliminary data.</text>
</comment>
<dbReference type="InterPro" id="IPR009003">
    <property type="entry name" value="Peptidase_S1_PA"/>
</dbReference>
<dbReference type="Proteomes" id="UP000241890">
    <property type="component" value="Unassembled WGS sequence"/>
</dbReference>
<proteinExistence type="predicted"/>
<evidence type="ECO:0000313" key="1">
    <source>
        <dbReference type="EMBL" id="GBG29515.1"/>
    </source>
</evidence>
<organism evidence="1 2">
    <name type="scientific">Hondaea fermentalgiana</name>
    <dbReference type="NCBI Taxonomy" id="2315210"/>
    <lineage>
        <taxon>Eukaryota</taxon>
        <taxon>Sar</taxon>
        <taxon>Stramenopiles</taxon>
        <taxon>Bigyra</taxon>
        <taxon>Labyrinthulomycetes</taxon>
        <taxon>Thraustochytrida</taxon>
        <taxon>Thraustochytriidae</taxon>
        <taxon>Hondaea</taxon>
    </lineage>
</organism>
<sequence>MALLAAARALLTPGAAPRRLGQRGLSTTCKEAAGHCTLSLHSWFFKPAFGMKDYEILGRASGILTARRDGALTVLTSLHNVDPASLPHYCGPEDGPTAWMHHVRPDEVKIVLQVLDESGSVLDELEMKHDAVSKHESRDLAAVDFENDNEARAFLEKHALVPFDFASSAMASPEPGDEVLCHGQTVEPRMEDDQDVSKSMPARIGGIFAINETLQVMAQGGVHITAPQILVATSEPLEPGMCGGAVQATGGLVGMIEGILTPELAERLELPQLTAVIPASELADFVATLPNTNSTSSP</sequence>